<organism evidence="2 3">
    <name type="scientific">Prunus persica</name>
    <name type="common">Peach</name>
    <name type="synonym">Amygdalus persica</name>
    <dbReference type="NCBI Taxonomy" id="3760"/>
    <lineage>
        <taxon>Eukaryota</taxon>
        <taxon>Viridiplantae</taxon>
        <taxon>Streptophyta</taxon>
        <taxon>Embryophyta</taxon>
        <taxon>Tracheophyta</taxon>
        <taxon>Spermatophyta</taxon>
        <taxon>Magnoliopsida</taxon>
        <taxon>eudicotyledons</taxon>
        <taxon>Gunneridae</taxon>
        <taxon>Pentapetalae</taxon>
        <taxon>rosids</taxon>
        <taxon>fabids</taxon>
        <taxon>Rosales</taxon>
        <taxon>Rosaceae</taxon>
        <taxon>Amygdaloideae</taxon>
        <taxon>Amygdaleae</taxon>
        <taxon>Prunus</taxon>
    </lineage>
</organism>
<reference evidence="2 3" key="1">
    <citation type="journal article" date="2013" name="Nat. Genet.">
        <title>The high-quality draft genome of peach (Prunus persica) identifies unique patterns of genetic diversity, domestication and genome evolution.</title>
        <authorList>
            <consortium name="International Peach Genome Initiative"/>
            <person name="Verde I."/>
            <person name="Abbott A.G."/>
            <person name="Scalabrin S."/>
            <person name="Jung S."/>
            <person name="Shu S."/>
            <person name="Marroni F."/>
            <person name="Zhebentyayeva T."/>
            <person name="Dettori M.T."/>
            <person name="Grimwood J."/>
            <person name="Cattonaro F."/>
            <person name="Zuccolo A."/>
            <person name="Rossini L."/>
            <person name="Jenkins J."/>
            <person name="Vendramin E."/>
            <person name="Meisel L.A."/>
            <person name="Decroocq V."/>
            <person name="Sosinski B."/>
            <person name="Prochnik S."/>
            <person name="Mitros T."/>
            <person name="Policriti A."/>
            <person name="Cipriani G."/>
            <person name="Dondini L."/>
            <person name="Ficklin S."/>
            <person name="Goodstein D.M."/>
            <person name="Xuan P."/>
            <person name="Del Fabbro C."/>
            <person name="Aramini V."/>
            <person name="Copetti D."/>
            <person name="Gonzalez S."/>
            <person name="Horner D.S."/>
            <person name="Falchi R."/>
            <person name="Lucas S."/>
            <person name="Mica E."/>
            <person name="Maldonado J."/>
            <person name="Lazzari B."/>
            <person name="Bielenberg D."/>
            <person name="Pirona R."/>
            <person name="Miculan M."/>
            <person name="Barakat A."/>
            <person name="Testolin R."/>
            <person name="Stella A."/>
            <person name="Tartarini S."/>
            <person name="Tonutti P."/>
            <person name="Arus P."/>
            <person name="Orellana A."/>
            <person name="Wells C."/>
            <person name="Main D."/>
            <person name="Vizzotto G."/>
            <person name="Silva H."/>
            <person name="Salamini F."/>
            <person name="Schmutz J."/>
            <person name="Morgante M."/>
            <person name="Rokhsar D.S."/>
        </authorList>
    </citation>
    <scope>NUCLEOTIDE SEQUENCE [LARGE SCALE GENOMIC DNA]</scope>
    <source>
        <strain evidence="3">cv. Nemared</strain>
    </source>
</reference>
<evidence type="ECO:0000256" key="1">
    <source>
        <dbReference type="SAM" id="Phobius"/>
    </source>
</evidence>
<feature type="transmembrane region" description="Helical" evidence="1">
    <location>
        <begin position="78"/>
        <end position="102"/>
    </location>
</feature>
<dbReference type="AlphaFoldDB" id="A0A251MQD7"/>
<keyword evidence="1" id="KW-0472">Membrane</keyword>
<dbReference type="EMBL" id="CM007658">
    <property type="protein sequence ID" value="ONH89552.1"/>
    <property type="molecule type" value="Genomic_DNA"/>
</dbReference>
<dbReference type="Gramene" id="ONH89552">
    <property type="protein sequence ID" value="ONH89552"/>
    <property type="gene ID" value="PRUPE_8G001800"/>
</dbReference>
<dbReference type="Proteomes" id="UP000006882">
    <property type="component" value="Chromosome G8"/>
</dbReference>
<accession>A0A251MQD7</accession>
<evidence type="ECO:0000313" key="3">
    <source>
        <dbReference type="Proteomes" id="UP000006882"/>
    </source>
</evidence>
<sequence length="108" mass="12673">MWGSDYIIDLTCLLRMQLFGRFGILDGLYSESVGKSHRHVVNHLLSIRLRNSLTGRVDGACIMPLILLVNQLPKFDGVYLSCMWFLYFLWISGRFSFFFFFFHMCQFG</sequence>
<gene>
    <name evidence="2" type="ORF">PRUPE_8G001800</name>
</gene>
<evidence type="ECO:0000313" key="2">
    <source>
        <dbReference type="EMBL" id="ONH89552.1"/>
    </source>
</evidence>
<keyword evidence="1" id="KW-0812">Transmembrane</keyword>
<name>A0A251MQD7_PRUPE</name>
<proteinExistence type="predicted"/>
<protein>
    <submittedName>
        <fullName evidence="2">Uncharacterized protein</fullName>
    </submittedName>
</protein>
<keyword evidence="1" id="KW-1133">Transmembrane helix</keyword>
<keyword evidence="3" id="KW-1185">Reference proteome</keyword>